<reference evidence="8" key="9">
    <citation type="submission" date="2023-01" db="EMBL/GenBank/DDBJ databases">
        <title>Human gut microbiome strain richness.</title>
        <authorList>
            <person name="Chen-Liaw A."/>
        </authorList>
    </citation>
    <scope>NUCLEOTIDE SEQUENCE</scope>
    <source>
        <strain evidence="9">1001095st1_G4_1001095IJ_161003</strain>
        <strain evidence="8">1001283st1_B9_1001283B150217_161031</strain>
    </source>
</reference>
<reference evidence="16 20" key="7">
    <citation type="submission" date="2019-06" db="EMBL/GenBank/DDBJ databases">
        <title>Genome Announcement To Ensure Probiotic Safety of Streptococcus salivarius UBSS01.</title>
        <authorList>
            <person name="Sulthana A."/>
            <person name="Lakshmi S.G."/>
            <person name="Madempudi R.S."/>
        </authorList>
    </citation>
    <scope>NUCLEOTIDE SEQUENCE [LARGE SCALE GENOMIC DNA]</scope>
    <source>
        <strain evidence="16 20">UBSS01</strain>
    </source>
</reference>
<dbReference type="GO" id="GO:0046872">
    <property type="term" value="F:metal ion binding"/>
    <property type="evidence" value="ECO:0007669"/>
    <property type="project" value="UniProtKB-KW"/>
</dbReference>
<reference evidence="14 24" key="8">
    <citation type="journal article" date="2020" name="Microbiol. Resour. Announc.">
        <title>Complete Genome Sequence of Streptococcus salivarius DB-B5, a Novel Probiotic Candidate Isolated from the Supragingival Plaque of a Healthy Female Subject.</title>
        <authorList>
            <person name="Fields F.R."/>
            <person name="Li X."/>
            <person name="Navarre W.W."/>
            <person name="Naito M."/>
        </authorList>
    </citation>
    <scope>NUCLEOTIDE SEQUENCE [LARGE SCALE GENOMIC DNA]</scope>
    <source>
        <strain evidence="14 24">DB-B5</strain>
    </source>
</reference>
<dbReference type="EMBL" id="JJMT01000014">
    <property type="protein sequence ID" value="KEO45078.1"/>
    <property type="molecule type" value="Genomic_DNA"/>
</dbReference>
<feature type="coiled-coil region" evidence="6">
    <location>
        <begin position="3"/>
        <end position="58"/>
    </location>
</feature>
<dbReference type="GeneID" id="93791665"/>
<sequence>MEKRELYDKFEELSQNLMSMLAEVEAIKANFSGILDENTALKLENDKLREHLSQVVQEETGTKMSHGKVNLEAIYDDGFHICPDFYGQRRDNNEACGFCAELLYGD</sequence>
<dbReference type="GO" id="GO:0008156">
    <property type="term" value="P:negative regulation of DNA replication"/>
    <property type="evidence" value="ECO:0007669"/>
    <property type="project" value="UniProtKB-KW"/>
</dbReference>
<dbReference type="Proteomes" id="UP000439678">
    <property type="component" value="Unassembled WGS sequence"/>
</dbReference>
<keyword evidence="3" id="KW-0479">Metal-binding</keyword>
<evidence type="ECO:0000256" key="3">
    <source>
        <dbReference type="ARBA" id="ARBA00022723"/>
    </source>
</evidence>
<reference evidence="13 22" key="2">
    <citation type="submission" date="2016-11" db="EMBL/GenBank/DDBJ databases">
        <title>The potential of Streptococcus salivarius to inhibit the production of volatile sulphur compounds in the oral cavity.</title>
        <authorList>
            <person name="Sun L."/>
            <person name="Li Z."/>
            <person name="Jin D."/>
            <person name="Zhao H."/>
        </authorList>
    </citation>
    <scope>NUCLEOTIDE SEQUENCE [LARGE SCALE GENOMIC DNA]</scope>
    <source>
        <strain evidence="13 22">ICDC2</strain>
    </source>
</reference>
<evidence type="ECO:0000256" key="4">
    <source>
        <dbReference type="ARBA" id="ARBA00022833"/>
    </source>
</evidence>
<evidence type="ECO:0000313" key="11">
    <source>
        <dbReference type="EMBL" id="PZD56223.1"/>
    </source>
</evidence>
<organism evidence="7 17">
    <name type="scientific">Streptococcus salivarius</name>
    <dbReference type="NCBI Taxonomy" id="1304"/>
    <lineage>
        <taxon>Bacteria</taxon>
        <taxon>Bacillati</taxon>
        <taxon>Bacillota</taxon>
        <taxon>Bacilli</taxon>
        <taxon>Lactobacillales</taxon>
        <taxon>Streptococcaceae</taxon>
        <taxon>Streptococcus</taxon>
    </lineage>
</organism>
<evidence type="ECO:0000256" key="2">
    <source>
        <dbReference type="ARBA" id="ARBA00022705"/>
    </source>
</evidence>
<dbReference type="EMBL" id="CP054153">
    <property type="protein sequence ID" value="QMI50513.1"/>
    <property type="molecule type" value="Genomic_DNA"/>
</dbReference>
<dbReference type="EMBL" id="NSIW01000011">
    <property type="protein sequence ID" value="PZD56223.1"/>
    <property type="molecule type" value="Genomic_DNA"/>
</dbReference>
<dbReference type="OMA" id="TEGDCLF"/>
<dbReference type="Proteomes" id="UP000273998">
    <property type="component" value="Unassembled WGS sequence"/>
</dbReference>
<evidence type="ECO:0000313" key="22">
    <source>
        <dbReference type="Proteomes" id="UP000422997"/>
    </source>
</evidence>
<evidence type="ECO:0000313" key="19">
    <source>
        <dbReference type="Proteomes" id="UP000273998"/>
    </source>
</evidence>
<dbReference type="EMBL" id="JAQMJT010000001">
    <property type="protein sequence ID" value="MDB8613233.1"/>
    <property type="molecule type" value="Genomic_DNA"/>
</dbReference>
<dbReference type="KEGG" id="strs:SSAL8618_02670"/>
<reference evidence="10 23" key="5">
    <citation type="journal article" date="2019" name="Nat. Med.">
        <title>A library of human gut bacterial isolates paired with longitudinal multiomics data enables mechanistic microbiome research.</title>
        <authorList>
            <person name="Poyet M."/>
            <person name="Groussin M."/>
            <person name="Gibbons S.M."/>
            <person name="Avila-Pacheco J."/>
            <person name="Jiang X."/>
            <person name="Kearney S.M."/>
            <person name="Perrotta A.R."/>
            <person name="Berdy B."/>
            <person name="Zhao S."/>
            <person name="Lieberman T.D."/>
            <person name="Swanson P.K."/>
            <person name="Smith M."/>
            <person name="Roesemann S."/>
            <person name="Alexander J.E."/>
            <person name="Rich S.A."/>
            <person name="Livny J."/>
            <person name="Vlamakis H."/>
            <person name="Clish C."/>
            <person name="Bullock K."/>
            <person name="Deik A."/>
            <person name="Scott J."/>
            <person name="Pierce K.A."/>
            <person name="Xavier R.J."/>
            <person name="Alm E.J."/>
        </authorList>
    </citation>
    <scope>NUCLEOTIDE SEQUENCE [LARGE SCALE GENOMIC DNA]</scope>
    <source>
        <strain evidence="10 23">BIOML-A4</strain>
    </source>
</reference>
<dbReference type="PATRIC" id="fig|1304.173.peg.489"/>
<reference evidence="7 17" key="1">
    <citation type="submission" date="2014-04" db="EMBL/GenBank/DDBJ databases">
        <title>Variable characteristics of bacteriocin-producing Streptococcus salivarius strains isolated from Malaysian subjects.</title>
        <authorList>
            <person name="Philip K."/>
            <person name="Barbour A."/>
        </authorList>
    </citation>
    <scope>NUCLEOTIDE SEQUENCE [LARGE SCALE GENOMIC DNA]</scope>
    <source>
        <strain evidence="7 17">NU10</strain>
    </source>
</reference>
<name>A0A074ITL5_STRSL</name>
<reference evidence="15 19" key="4">
    <citation type="submission" date="2018-11" db="EMBL/GenBank/DDBJ databases">
        <title>Species Designations Belie Phenotypic and Genotypic Heterogeneity in Oral Streptococci.</title>
        <authorList>
            <person name="Velsko I."/>
        </authorList>
    </citation>
    <scope>NUCLEOTIDE SEQUENCE [LARGE SCALE GENOMIC DNA]</scope>
    <source>
        <strain evidence="15 19">BCC42</strain>
    </source>
</reference>
<keyword evidence="5" id="KW-0236">DNA replication inhibitor</keyword>
<dbReference type="AlphaFoldDB" id="A0A074ITL5"/>
<reference evidence="12 21" key="6">
    <citation type="submission" date="2019-06" db="EMBL/GenBank/DDBJ databases">
        <title>Complete genome sequence of Streptococcus salivarius LAB813.</title>
        <authorList>
            <person name="Levesque C.M."/>
            <person name="Gong S.-G."/>
            <person name="Dufour D."/>
            <person name="Barbour A."/>
        </authorList>
    </citation>
    <scope>NUCLEOTIDE SEQUENCE [LARGE SCALE GENOMIC DNA]</scope>
    <source>
        <strain evidence="12 21">LAB813</strain>
    </source>
</reference>
<evidence type="ECO:0000313" key="16">
    <source>
        <dbReference type="EMBL" id="TNF67945.1"/>
    </source>
</evidence>
<dbReference type="Pfam" id="PF06156">
    <property type="entry name" value="YabA"/>
    <property type="match status" value="1"/>
</dbReference>
<dbReference type="RefSeq" id="WP_002887582.1">
    <property type="nucleotide sequence ID" value="NZ_AP031488.1"/>
</dbReference>
<protein>
    <submittedName>
        <fullName evidence="7">DNA replication initiation control protein YabA</fullName>
    </submittedName>
    <submittedName>
        <fullName evidence="15">Initiation-control protein YabA</fullName>
    </submittedName>
</protein>
<evidence type="ECO:0000313" key="10">
    <source>
        <dbReference type="EMBL" id="MTR28007.1"/>
    </source>
</evidence>
<dbReference type="EMBL" id="VDCW01000004">
    <property type="protein sequence ID" value="TNF67945.1"/>
    <property type="molecule type" value="Genomic_DNA"/>
</dbReference>
<dbReference type="EMBL" id="JAQMJO010000001">
    <property type="protein sequence ID" value="MDB8605204.1"/>
    <property type="molecule type" value="Genomic_DNA"/>
</dbReference>
<dbReference type="EMBL" id="RJNF01000020">
    <property type="protein sequence ID" value="RSI56298.1"/>
    <property type="molecule type" value="Genomic_DNA"/>
</dbReference>
<keyword evidence="6" id="KW-0175">Coiled coil</keyword>
<evidence type="ECO:0000313" key="20">
    <source>
        <dbReference type="Proteomes" id="UP000308186"/>
    </source>
</evidence>
<evidence type="ECO:0000313" key="7">
    <source>
        <dbReference type="EMBL" id="KEO45078.1"/>
    </source>
</evidence>
<evidence type="ECO:0000313" key="24">
    <source>
        <dbReference type="Proteomes" id="UP000516705"/>
    </source>
</evidence>
<dbReference type="NCBIfam" id="NF009640">
    <property type="entry name" value="PRK13169.1-1"/>
    <property type="match status" value="1"/>
</dbReference>
<evidence type="ECO:0000313" key="17">
    <source>
        <dbReference type="Proteomes" id="UP000027855"/>
    </source>
</evidence>
<evidence type="ECO:0000256" key="5">
    <source>
        <dbReference type="ARBA" id="ARBA00022880"/>
    </source>
</evidence>
<evidence type="ECO:0000313" key="13">
    <source>
        <dbReference type="EMBL" id="QGU80075.1"/>
    </source>
</evidence>
<evidence type="ECO:0000313" key="8">
    <source>
        <dbReference type="EMBL" id="MDB8605204.1"/>
    </source>
</evidence>
<evidence type="ECO:0000313" key="14">
    <source>
        <dbReference type="EMBL" id="QMI50513.1"/>
    </source>
</evidence>
<dbReference type="InterPro" id="IPR010377">
    <property type="entry name" value="YabA"/>
</dbReference>
<dbReference type="PIRSF" id="PIRSF021439">
    <property type="entry name" value="DUF972"/>
    <property type="match status" value="1"/>
</dbReference>
<proteinExistence type="predicted"/>
<dbReference type="GO" id="GO:0006260">
    <property type="term" value="P:DNA replication"/>
    <property type="evidence" value="ECO:0007669"/>
    <property type="project" value="UniProtKB-KW"/>
</dbReference>
<dbReference type="EMBL" id="WMYO01000006">
    <property type="protein sequence ID" value="MTR28007.1"/>
    <property type="molecule type" value="Genomic_DNA"/>
</dbReference>
<reference evidence="11 18" key="3">
    <citation type="submission" date="2017-08" db="EMBL/GenBank/DDBJ databases">
        <title>Streptococcus salivarius strain HS0302 Genome.</title>
        <authorList>
            <person name="Smith J."/>
            <person name="Deng P."/>
            <person name="Geng M."/>
        </authorList>
    </citation>
    <scope>NUCLEOTIDE SEQUENCE [LARGE SCALE GENOMIC DNA]</scope>
    <source>
        <strain evidence="11 18">HS0302</strain>
    </source>
</reference>
<evidence type="ECO:0000256" key="1">
    <source>
        <dbReference type="ARBA" id="ARBA00022490"/>
    </source>
</evidence>
<evidence type="ECO:0000313" key="23">
    <source>
        <dbReference type="Proteomes" id="UP000439678"/>
    </source>
</evidence>
<dbReference type="EMBL" id="CP040804">
    <property type="protein sequence ID" value="QEM32211.1"/>
    <property type="molecule type" value="Genomic_DNA"/>
</dbReference>
<evidence type="ECO:0000313" key="9">
    <source>
        <dbReference type="EMBL" id="MDB8613233.1"/>
    </source>
</evidence>
<dbReference type="Proteomes" id="UP001212483">
    <property type="component" value="Unassembled WGS sequence"/>
</dbReference>
<dbReference type="Proteomes" id="UP000308186">
    <property type="component" value="Unassembled WGS sequence"/>
</dbReference>
<dbReference type="KEGG" id="ssah:HSISS4_00414"/>
<dbReference type="Proteomes" id="UP000516705">
    <property type="component" value="Chromosome"/>
</dbReference>
<dbReference type="Proteomes" id="UP000027855">
    <property type="component" value="Unassembled WGS sequence"/>
</dbReference>
<dbReference type="Proteomes" id="UP000422997">
    <property type="component" value="Chromosome"/>
</dbReference>
<evidence type="ECO:0000256" key="6">
    <source>
        <dbReference type="SAM" id="Coils"/>
    </source>
</evidence>
<dbReference type="EMBL" id="CP018187">
    <property type="protein sequence ID" value="QGU80075.1"/>
    <property type="molecule type" value="Genomic_DNA"/>
</dbReference>
<gene>
    <name evidence="8" type="primary">yabA</name>
    <name evidence="13" type="ORF">BSR19_02565</name>
    <name evidence="11" type="ORF">CKU37_07030</name>
    <name evidence="15" type="ORF">D8867_07475</name>
    <name evidence="7" type="ORF">DL07_02450</name>
    <name evidence="16" type="ORF">FBF48_04520</name>
    <name evidence="12" type="ORF">FHI56_04665</name>
    <name evidence="10" type="ORF">GMC65_06500</name>
    <name evidence="14" type="ORF">HRE60_02275</name>
    <name evidence="8" type="ORF">PNU22_01720</name>
    <name evidence="9" type="ORF">PNU26_02290</name>
</gene>
<dbReference type="Proteomes" id="UP000248776">
    <property type="component" value="Unassembled WGS sequence"/>
</dbReference>
<accession>A0A074ITL5</accession>
<evidence type="ECO:0000313" key="15">
    <source>
        <dbReference type="EMBL" id="RSI56298.1"/>
    </source>
</evidence>
<keyword evidence="2" id="KW-0235">DNA replication</keyword>
<keyword evidence="4" id="KW-0862">Zinc</keyword>
<evidence type="ECO:0000313" key="18">
    <source>
        <dbReference type="Proteomes" id="UP000248776"/>
    </source>
</evidence>
<keyword evidence="1" id="KW-0963">Cytoplasm</keyword>
<dbReference type="Proteomes" id="UP001210204">
    <property type="component" value="Unassembled WGS sequence"/>
</dbReference>
<dbReference type="Proteomes" id="UP000322622">
    <property type="component" value="Chromosome"/>
</dbReference>
<evidence type="ECO:0000313" key="21">
    <source>
        <dbReference type="Proteomes" id="UP000322622"/>
    </source>
</evidence>
<evidence type="ECO:0000313" key="12">
    <source>
        <dbReference type="EMBL" id="QEM32211.1"/>
    </source>
</evidence>